<dbReference type="EMBL" id="BTRK01000001">
    <property type="protein sequence ID" value="GMR32563.1"/>
    <property type="molecule type" value="Genomic_DNA"/>
</dbReference>
<dbReference type="InterPro" id="IPR036846">
    <property type="entry name" value="GM2-AP_sf"/>
</dbReference>
<protein>
    <submittedName>
        <fullName evidence="3">Uncharacterized protein</fullName>
    </submittedName>
</protein>
<sequence length="271" mass="30166">QMFLLFLFSSLLSFISSIEIGDDLKIDLQLVKHQSCPHNAKSKWNRKIEFEGGNGSNGPKLEEVDGRNGCFSIGGSVNVLEEFSGNFSIYLEIRRSASSLPERCVKQGVDGCGGVGSCLYCDACSSFGSIGVNAQLLLNGKRIECADGLRPGVYDDLKLHFCLPDVDEILETQGLTKKTLLSLIQSEDGNALGSLPLFATVFIFDVDVRRQMEAQSKIEKIYREENNKKSLFKDEILPTEVYWSMPFNALIKRQSLYIGCHKIYGNVQIKQ</sequence>
<dbReference type="PANTHER" id="PTHR37976:SF1">
    <property type="entry name" value="PROTEIN CBG16926"/>
    <property type="match status" value="1"/>
</dbReference>
<dbReference type="SUPFAM" id="SSF63707">
    <property type="entry name" value="Ganglioside M2 (gm2) activator"/>
    <property type="match status" value="1"/>
</dbReference>
<evidence type="ECO:0000256" key="1">
    <source>
        <dbReference type="ARBA" id="ARBA00022729"/>
    </source>
</evidence>
<keyword evidence="4" id="KW-1185">Reference proteome</keyword>
<dbReference type="PANTHER" id="PTHR37976">
    <property type="entry name" value="PROTEIN CBG16927"/>
    <property type="match status" value="1"/>
</dbReference>
<proteinExistence type="predicted"/>
<reference evidence="4" key="1">
    <citation type="submission" date="2022-10" db="EMBL/GenBank/DDBJ databases">
        <title>Genome assembly of Pristionchus species.</title>
        <authorList>
            <person name="Yoshida K."/>
            <person name="Sommer R.J."/>
        </authorList>
    </citation>
    <scope>NUCLEOTIDE SEQUENCE [LARGE SCALE GENOMIC DNA]</scope>
    <source>
        <strain evidence="4">RS5460</strain>
    </source>
</reference>
<dbReference type="AlphaFoldDB" id="A0AAN4Z5Z5"/>
<feature type="non-terminal residue" evidence="3">
    <location>
        <position position="1"/>
    </location>
</feature>
<organism evidence="3 4">
    <name type="scientific">Pristionchus mayeri</name>
    <dbReference type="NCBI Taxonomy" id="1317129"/>
    <lineage>
        <taxon>Eukaryota</taxon>
        <taxon>Metazoa</taxon>
        <taxon>Ecdysozoa</taxon>
        <taxon>Nematoda</taxon>
        <taxon>Chromadorea</taxon>
        <taxon>Rhabditida</taxon>
        <taxon>Rhabditina</taxon>
        <taxon>Diplogasteromorpha</taxon>
        <taxon>Diplogasteroidea</taxon>
        <taxon>Neodiplogasteridae</taxon>
        <taxon>Pristionchus</taxon>
    </lineage>
</organism>
<accession>A0AAN4Z5Z5</accession>
<comment type="caution">
    <text evidence="3">The sequence shown here is derived from an EMBL/GenBank/DDBJ whole genome shotgun (WGS) entry which is preliminary data.</text>
</comment>
<feature type="signal peptide" evidence="2">
    <location>
        <begin position="1"/>
        <end position="17"/>
    </location>
</feature>
<evidence type="ECO:0000256" key="2">
    <source>
        <dbReference type="SAM" id="SignalP"/>
    </source>
</evidence>
<evidence type="ECO:0000313" key="4">
    <source>
        <dbReference type="Proteomes" id="UP001328107"/>
    </source>
</evidence>
<evidence type="ECO:0000313" key="3">
    <source>
        <dbReference type="EMBL" id="GMR32563.1"/>
    </source>
</evidence>
<dbReference type="Proteomes" id="UP001328107">
    <property type="component" value="Unassembled WGS sequence"/>
</dbReference>
<gene>
    <name evidence="3" type="ORF">PMAYCL1PPCAC_02758</name>
</gene>
<feature type="chain" id="PRO_5043039962" evidence="2">
    <location>
        <begin position="18"/>
        <end position="271"/>
    </location>
</feature>
<keyword evidence="1 2" id="KW-0732">Signal</keyword>
<name>A0AAN4Z5Z5_9BILA</name>